<accession>A0ABT2N985</accession>
<feature type="transmembrane region" description="Helical" evidence="1">
    <location>
        <begin position="34"/>
        <end position="57"/>
    </location>
</feature>
<proteinExistence type="predicted"/>
<dbReference type="PANTHER" id="PTHR36833">
    <property type="entry name" value="SLR0610 PROTEIN-RELATED"/>
    <property type="match status" value="1"/>
</dbReference>
<sequence>MKRYLSVFWLYLSVLVLFWKTAIAAELEYRVNFAIASFSSLGNLAGSWFALSLFYATDYNFAGWQWEEALVVLGVFTILQGFSSTLLAPNLNTIVKQVQDGTLDFVLLKPISSQFWLSGRTISLWGLPDIILGLLLIFYAGSQLNLPAVNYLVSFIPLLFGAISLYSLWFMLGAMSIWFVKIYNVTQVLRALLEAGRFPMVAYPTAYRFFFTFIVPVAFLTTVPAEAVLGRVEFSWIAGAALLAIVLFLASMAFWRFALRFYTSASS</sequence>
<keyword evidence="1" id="KW-0472">Membrane</keyword>
<keyword evidence="3" id="KW-1185">Reference proteome</keyword>
<dbReference type="RefSeq" id="WP_261197792.1">
    <property type="nucleotide sequence ID" value="NZ_JAMXFA010000019.1"/>
</dbReference>
<dbReference type="InterPro" id="IPR010390">
    <property type="entry name" value="ABC-2_transporter-like"/>
</dbReference>
<keyword evidence="1" id="KW-1133">Transmembrane helix</keyword>
<keyword evidence="1" id="KW-0812">Transmembrane</keyword>
<dbReference type="Pfam" id="PF06182">
    <property type="entry name" value="ABC2_membrane_6"/>
    <property type="match status" value="1"/>
</dbReference>
<organism evidence="2 3">
    <name type="scientific">Laspinema olomoucense D3b</name>
    <dbReference type="NCBI Taxonomy" id="2953688"/>
    <lineage>
        <taxon>Bacteria</taxon>
        <taxon>Bacillati</taxon>
        <taxon>Cyanobacteriota</taxon>
        <taxon>Cyanophyceae</taxon>
        <taxon>Oscillatoriophycideae</taxon>
        <taxon>Oscillatoriales</taxon>
        <taxon>Laspinemataceae</taxon>
        <taxon>Laspinema</taxon>
        <taxon>Laspinema olomoucense</taxon>
    </lineage>
</organism>
<gene>
    <name evidence="2" type="ORF">NG792_15635</name>
</gene>
<dbReference type="EMBL" id="JAMXFA010000019">
    <property type="protein sequence ID" value="MCT7979142.1"/>
    <property type="molecule type" value="Genomic_DNA"/>
</dbReference>
<evidence type="ECO:0000256" key="1">
    <source>
        <dbReference type="SAM" id="Phobius"/>
    </source>
</evidence>
<protein>
    <submittedName>
        <fullName evidence="2">ABC transporter permease</fullName>
    </submittedName>
</protein>
<evidence type="ECO:0000313" key="3">
    <source>
        <dbReference type="Proteomes" id="UP001525961"/>
    </source>
</evidence>
<reference evidence="2 3" key="1">
    <citation type="journal article" date="2022" name="Front. Microbiol.">
        <title>High genomic differentiation and limited gene flow indicate recent cryptic speciation within the genus Laspinema (cyanobacteria).</title>
        <authorList>
            <person name="Stanojkovic A."/>
            <person name="Skoupy S."/>
            <person name="Skaloud P."/>
            <person name="Dvorak P."/>
        </authorList>
    </citation>
    <scope>NUCLEOTIDE SEQUENCE [LARGE SCALE GENOMIC DNA]</scope>
    <source>
        <strain evidence="2 3">D3b</strain>
    </source>
</reference>
<evidence type="ECO:0000313" key="2">
    <source>
        <dbReference type="EMBL" id="MCT7979142.1"/>
    </source>
</evidence>
<feature type="transmembrane region" description="Helical" evidence="1">
    <location>
        <begin position="122"/>
        <end position="141"/>
    </location>
</feature>
<dbReference type="PANTHER" id="PTHR36833:SF2">
    <property type="entry name" value="SLR0610 PROTEIN"/>
    <property type="match status" value="1"/>
</dbReference>
<feature type="transmembrane region" description="Helical" evidence="1">
    <location>
        <begin position="69"/>
        <end position="88"/>
    </location>
</feature>
<feature type="transmembrane region" description="Helical" evidence="1">
    <location>
        <begin position="148"/>
        <end position="169"/>
    </location>
</feature>
<comment type="caution">
    <text evidence="2">The sequence shown here is derived from an EMBL/GenBank/DDBJ whole genome shotgun (WGS) entry which is preliminary data.</text>
</comment>
<feature type="transmembrane region" description="Helical" evidence="1">
    <location>
        <begin position="205"/>
        <end position="224"/>
    </location>
</feature>
<feature type="transmembrane region" description="Helical" evidence="1">
    <location>
        <begin position="236"/>
        <end position="259"/>
    </location>
</feature>
<dbReference type="Proteomes" id="UP001525961">
    <property type="component" value="Unassembled WGS sequence"/>
</dbReference>
<name>A0ABT2N985_9CYAN</name>